<proteinExistence type="inferred from homology"/>
<dbReference type="InterPro" id="IPR000531">
    <property type="entry name" value="Beta-barrel_TonB"/>
</dbReference>
<keyword evidence="5 11" id="KW-0732">Signal</keyword>
<dbReference type="PANTHER" id="PTHR30069">
    <property type="entry name" value="TONB-DEPENDENT OUTER MEMBRANE RECEPTOR"/>
    <property type="match status" value="1"/>
</dbReference>
<evidence type="ECO:0000256" key="9">
    <source>
        <dbReference type="ARBA" id="ARBA00023136"/>
    </source>
</evidence>
<dbReference type="Pfam" id="PF00593">
    <property type="entry name" value="TonB_dep_Rec_b-barrel"/>
    <property type="match status" value="1"/>
</dbReference>
<dbReference type="InterPro" id="IPR039426">
    <property type="entry name" value="TonB-dep_rcpt-like"/>
</dbReference>
<dbReference type="Pfam" id="PF07715">
    <property type="entry name" value="Plug"/>
    <property type="match status" value="1"/>
</dbReference>
<evidence type="ECO:0000256" key="6">
    <source>
        <dbReference type="ARBA" id="ARBA00023065"/>
    </source>
</evidence>
<keyword evidence="4 11" id="KW-0812">Transmembrane</keyword>
<evidence type="ECO:0000256" key="4">
    <source>
        <dbReference type="ARBA" id="ARBA00022692"/>
    </source>
</evidence>
<evidence type="ECO:0000256" key="7">
    <source>
        <dbReference type="ARBA" id="ARBA00023077"/>
    </source>
</evidence>
<accession>A0A0A1E845</accession>
<name>A0A0A1E845_9VIBR</name>
<dbReference type="GO" id="GO:0015288">
    <property type="term" value="F:porin activity"/>
    <property type="evidence" value="ECO:0007669"/>
    <property type="project" value="UniProtKB-KW"/>
</dbReference>
<feature type="domain" description="TonB-dependent receptor-like beta-barrel" evidence="14">
    <location>
        <begin position="207"/>
        <end position="600"/>
    </location>
</feature>
<dbReference type="InterPro" id="IPR037066">
    <property type="entry name" value="Plug_dom_sf"/>
</dbReference>
<feature type="short sequence motif" description="TonB C-terminal box" evidence="11">
    <location>
        <begin position="609"/>
        <end position="626"/>
    </location>
</feature>
<dbReference type="InterPro" id="IPR012910">
    <property type="entry name" value="Plug_dom"/>
</dbReference>
<keyword evidence="2 11" id="KW-0813">Transport</keyword>
<evidence type="ECO:0000256" key="8">
    <source>
        <dbReference type="ARBA" id="ARBA00023114"/>
    </source>
</evidence>
<keyword evidence="9 11" id="KW-0472">Membrane</keyword>
<keyword evidence="3 11" id="KW-1134">Transmembrane beta strand</keyword>
<dbReference type="PROSITE" id="PS00430">
    <property type="entry name" value="TONB_DEPENDENT_REC_1"/>
    <property type="match status" value="1"/>
</dbReference>
<keyword evidence="10 11" id="KW-0998">Cell outer membrane</keyword>
<evidence type="ECO:0000256" key="11">
    <source>
        <dbReference type="HAMAP-Rule" id="MF_01531"/>
    </source>
</evidence>
<gene>
    <name evidence="11 16" type="primary">btuB</name>
</gene>
<feature type="short sequence motif" description="TonB box" evidence="11">
    <location>
        <begin position="36"/>
        <end position="43"/>
    </location>
</feature>
<keyword evidence="7 11" id="KW-0798">TonB box</keyword>
<dbReference type="InterPro" id="IPR010101">
    <property type="entry name" value="B12_transptr_BtuB"/>
</dbReference>
<dbReference type="Gene3D" id="2.170.130.10">
    <property type="entry name" value="TonB-dependent receptor, plug domain"/>
    <property type="match status" value="1"/>
</dbReference>
<dbReference type="GO" id="GO:0006811">
    <property type="term" value="P:monoatomic ion transport"/>
    <property type="evidence" value="ECO:0007669"/>
    <property type="project" value="UniProtKB-KW"/>
</dbReference>
<evidence type="ECO:0000256" key="1">
    <source>
        <dbReference type="ARBA" id="ARBA00004571"/>
    </source>
</evidence>
<protein>
    <recommendedName>
        <fullName evidence="11">Vitamin B12 transporter BtuB</fullName>
    </recommendedName>
    <alternativeName>
        <fullName evidence="11">Cobalamin receptor</fullName>
    </alternativeName>
    <alternativeName>
        <fullName evidence="11">Outer membrane cobalamin translocator</fullName>
    </alternativeName>
</protein>
<evidence type="ECO:0000259" key="15">
    <source>
        <dbReference type="Pfam" id="PF07715"/>
    </source>
</evidence>
<dbReference type="InterPro" id="IPR010916">
    <property type="entry name" value="TonB_box_CS"/>
</dbReference>
<feature type="domain" description="TonB-dependent receptor plug" evidence="15">
    <location>
        <begin position="51"/>
        <end position="155"/>
    </location>
</feature>
<dbReference type="Gene3D" id="2.40.170.20">
    <property type="entry name" value="TonB-dependent receptor, beta-barrel domain"/>
    <property type="match status" value="1"/>
</dbReference>
<sequence precursor="true">MNKTVLAAAVASLMTHIPTSFAQEAADSTPKSQTQETMVVTANRFEQPVGKVTATVEYVTKDQLENLQIKSLSEALALLPGVQVAQNGGRGQSSSVYIRGSASNHVVVLYNGVRIGSATTGSANFTAIPLAGVERIELVKGARAAVYGADAIGGVINIITSSGASENTAIIKAGLGSDKYRQAGAGYSGKLGDKSWLNLSVNTEAAEGFDVGGTGPSQPDNDGYSRKDVNFEVGTLISDSWSANFMGFYHHSNSDYESYDGKAPDEQESELYNYAGSITYDIGRFSSVLSLSTNKDSSDNFGGTTNGSHLVTKRHAASIVNIYRINAQWVMNAGLDFTQDSVADSNIYSSGKYQKYGKTGRSNQAIFVSSLWGFDSTQLEASIRQDGNSVYGQNTTWQLGAGYQLNQNIRFVASGGTAFQAPTYNNLYWPGYGNEDLQPEESLNFEAGAEVYTELADFRVIGYSNTITNLINYQSKGEDLKNSDAHIKGIELSSTFDTGNLSHSVSMDFLDHKNKVNVAGWGKPEDIQTKKLNRRANFVAKWFVSYEYNAIRTDLSYQYQGKRFDDTKNTTELAPYSLVNWSLSYQVDPNWVVRAKIDNLLNEQYETAYKYNTQDRAYYLNTAYQF</sequence>
<dbReference type="GO" id="GO:0009279">
    <property type="term" value="C:cell outer membrane"/>
    <property type="evidence" value="ECO:0007669"/>
    <property type="project" value="UniProtKB-SubCell"/>
</dbReference>
<keyword evidence="8 11" id="KW-0626">Porin</keyword>
<dbReference type="InterPro" id="IPR036942">
    <property type="entry name" value="Beta-barrel_TonB_sf"/>
</dbReference>
<comment type="similarity">
    <text evidence="11">Belongs to the TonB-dependent receptor family. BtuB (TC 1.B.14.3.1) subfamily.</text>
</comment>
<dbReference type="PROSITE" id="PS52016">
    <property type="entry name" value="TONB_DEPENDENT_REC_3"/>
    <property type="match status" value="1"/>
</dbReference>
<keyword evidence="6 11" id="KW-0406">Ion transport</keyword>
<evidence type="ECO:0000256" key="2">
    <source>
        <dbReference type="ARBA" id="ARBA00022448"/>
    </source>
</evidence>
<evidence type="ECO:0000256" key="10">
    <source>
        <dbReference type="ARBA" id="ARBA00023237"/>
    </source>
</evidence>
<feature type="signal peptide" evidence="11">
    <location>
        <begin position="1"/>
        <end position="22"/>
    </location>
</feature>
<dbReference type="GO" id="GO:0015420">
    <property type="term" value="F:ABC-type vitamin B12 transporter activity"/>
    <property type="evidence" value="ECO:0007669"/>
    <property type="project" value="InterPro"/>
</dbReference>
<organism evidence="16">
    <name type="scientific">Vibrio tapetis</name>
    <dbReference type="NCBI Taxonomy" id="52443"/>
    <lineage>
        <taxon>Bacteria</taxon>
        <taxon>Pseudomonadati</taxon>
        <taxon>Pseudomonadota</taxon>
        <taxon>Gammaproteobacteria</taxon>
        <taxon>Vibrionales</taxon>
        <taxon>Vibrionaceae</taxon>
        <taxon>Vibrio</taxon>
    </lineage>
</organism>
<dbReference type="SUPFAM" id="SSF56935">
    <property type="entry name" value="Porins"/>
    <property type="match status" value="1"/>
</dbReference>
<reference evidence="16" key="1">
    <citation type="journal article" date="2014" name="PLoS ONE">
        <title>Characterization of the secretomes of two vibrios pathogenic to mollusks.</title>
        <authorList>
            <person name="Madec S."/>
            <person name="Pichereau V."/>
            <person name="Jacq A."/>
            <person name="Paillard M."/>
            <person name="Boisset C."/>
            <person name="Guerard F."/>
            <person name="Paillard C."/>
            <person name="Nicolas J.L."/>
        </authorList>
    </citation>
    <scope>NUCLEOTIDE SEQUENCE</scope>
    <source>
        <strain evidence="16">CECT4600</strain>
    </source>
</reference>
<evidence type="ECO:0000259" key="14">
    <source>
        <dbReference type="Pfam" id="PF00593"/>
    </source>
</evidence>
<dbReference type="HAMAP" id="MF_01531">
    <property type="entry name" value="BtuB"/>
    <property type="match status" value="1"/>
</dbReference>
<feature type="short sequence motif" description="TonB box" evidence="13">
    <location>
        <begin position="37"/>
        <end position="43"/>
    </location>
</feature>
<comment type="function">
    <text evidence="11">Involved in the active translocation of vitamin B12 (cyanocobalamin) across the outer membrane to the periplasmic space. It derives its energy for transport by interacting with the trans-periplasmic membrane protein TonB.</text>
</comment>
<evidence type="ECO:0000256" key="3">
    <source>
        <dbReference type="ARBA" id="ARBA00022452"/>
    </source>
</evidence>
<dbReference type="EMBL" id="KM596605">
    <property type="protein sequence ID" value="AIY26178.1"/>
    <property type="molecule type" value="Genomic_DNA"/>
</dbReference>
<dbReference type="AlphaFoldDB" id="A0A0A1E845"/>
<dbReference type="GO" id="GO:0046930">
    <property type="term" value="C:pore complex"/>
    <property type="evidence" value="ECO:0007669"/>
    <property type="project" value="UniProtKB-KW"/>
</dbReference>
<dbReference type="CDD" id="cd01347">
    <property type="entry name" value="ligand_gated_channel"/>
    <property type="match status" value="1"/>
</dbReference>
<evidence type="ECO:0000256" key="5">
    <source>
        <dbReference type="ARBA" id="ARBA00022729"/>
    </source>
</evidence>
<evidence type="ECO:0000256" key="13">
    <source>
        <dbReference type="PROSITE-ProRule" id="PRU10143"/>
    </source>
</evidence>
<evidence type="ECO:0000313" key="16">
    <source>
        <dbReference type="EMBL" id="AIY26178.1"/>
    </source>
</evidence>
<dbReference type="PANTHER" id="PTHR30069:SF53">
    <property type="entry name" value="COLICIN I RECEPTOR-RELATED"/>
    <property type="match status" value="1"/>
</dbReference>
<evidence type="ECO:0000256" key="12">
    <source>
        <dbReference type="PROSITE-ProRule" id="PRU01360"/>
    </source>
</evidence>
<feature type="chain" id="PRO_5008983787" description="Vitamin B12 transporter BtuB" evidence="11">
    <location>
        <begin position="23"/>
        <end position="626"/>
    </location>
</feature>
<comment type="subcellular location">
    <subcellularLocation>
        <location evidence="1 11 12">Cell outer membrane</location>
        <topology evidence="1 11 12">Multi-pass membrane protein</topology>
    </subcellularLocation>
</comment>